<keyword evidence="9" id="KW-0511">Multifunctional enzyme</keyword>
<evidence type="ECO:0000259" key="12">
    <source>
        <dbReference type="PROSITE" id="PS50008"/>
    </source>
</evidence>
<dbReference type="UniPathway" id="UPA00219"/>
<comment type="pathway">
    <text evidence="1">Cell wall biogenesis; peptidoglycan biosynthesis.</text>
</comment>
<dbReference type="SUPFAM" id="SSF56601">
    <property type="entry name" value="beta-lactamase/transpeptidase-like"/>
    <property type="match status" value="1"/>
</dbReference>
<dbReference type="Pfam" id="PF00905">
    <property type="entry name" value="Transpeptidase"/>
    <property type="match status" value="1"/>
</dbReference>
<keyword evidence="7" id="KW-0808">Transferase</keyword>
<dbReference type="InterPro" id="IPR011815">
    <property type="entry name" value="PBP_1c"/>
</dbReference>
<dbReference type="GO" id="GO:0004435">
    <property type="term" value="F:phosphatidylinositol-4,5-bisphosphate phospholipase C activity"/>
    <property type="evidence" value="ECO:0007669"/>
    <property type="project" value="InterPro"/>
</dbReference>
<dbReference type="InterPro" id="IPR050396">
    <property type="entry name" value="Glycosyltr_51/Transpeptidase"/>
</dbReference>
<dbReference type="Pfam" id="PF00912">
    <property type="entry name" value="Transgly"/>
    <property type="match status" value="1"/>
</dbReference>
<dbReference type="EC" id="2.4.99.28" evidence="10"/>
<evidence type="ECO:0000256" key="8">
    <source>
        <dbReference type="ARBA" id="ARBA00022801"/>
    </source>
</evidence>
<dbReference type="GO" id="GO:0030288">
    <property type="term" value="C:outer membrane-bounded periplasmic space"/>
    <property type="evidence" value="ECO:0007669"/>
    <property type="project" value="TreeGrafter"/>
</dbReference>
<dbReference type="PANTHER" id="PTHR32282:SF15">
    <property type="entry name" value="PENICILLIN-BINDING PROTEIN 1C"/>
    <property type="match status" value="1"/>
</dbReference>
<keyword evidence="4" id="KW-0121">Carboxypeptidase</keyword>
<dbReference type="GO" id="GO:0009252">
    <property type="term" value="P:peptidoglycan biosynthetic process"/>
    <property type="evidence" value="ECO:0007669"/>
    <property type="project" value="UniProtKB-UniPathway"/>
</dbReference>
<dbReference type="NCBIfam" id="TIGR02073">
    <property type="entry name" value="PBP_1c"/>
    <property type="match status" value="1"/>
</dbReference>
<dbReference type="InterPro" id="IPR001264">
    <property type="entry name" value="Glyco_trans_51"/>
</dbReference>
<dbReference type="GO" id="GO:0004180">
    <property type="term" value="F:carboxypeptidase activity"/>
    <property type="evidence" value="ECO:0007669"/>
    <property type="project" value="UniProtKB-KW"/>
</dbReference>
<organism evidence="13 14">
    <name type="scientific">Leucothrix arctica</name>
    <dbReference type="NCBI Taxonomy" id="1481894"/>
    <lineage>
        <taxon>Bacteria</taxon>
        <taxon>Pseudomonadati</taxon>
        <taxon>Pseudomonadota</taxon>
        <taxon>Gammaproteobacteria</taxon>
        <taxon>Thiotrichales</taxon>
        <taxon>Thiotrichaceae</taxon>
        <taxon>Leucothrix</taxon>
    </lineage>
</organism>
<sequence>MLKRVKWRYRLMLVTLLVLGAWFYQCLPEQLFNAPYSSIVLSREGKLMGAHIAKDEQWRFPPVEQVPDKFAASIIAFEDKRFEQHIGVDPMAVARATYLNITQGRVVSGASTLSMQVIRLSQQNPPRTLWNKLFEAGRALRLETRFSKREILNLYASHAPFGGNVVGLEAAAWRYFGRGADKLSWAESAMLAVLPNSPGLIHVSRSRARLKAKRDRLLLTLKQQQTLSELDYSLAVAESLPLKPEPLPRLTPHLLDTLNAQHQQQATNTPPRFETTLNRSLQRSAMQIAKHHGDTLALRGVNNLAMMVIDNKTFEVLAYVGNTPTERANKHGQAIDLVQRPRSTGSTLKPFLFASMIQSGEILPETLVSDTPVRYSGYRPKNFNRDFHGAVVARAALASSLNIPAVNMLSYHGVERFLDTLKQMGLKHLHRNARDYGLPLILGGAEASLWELTGLFANLSSIAQQNATEDWRFYRDATWLKDPDKPSDISTKSTRSNRINNISPASAWMTLQSLLEVSRPGNAGYWKRFNSTHKVAWKTGTSFGFRDAWAIGTTPQYTVGVWVGNASGEGHPGVTGVQVAAPMMFDMFNRLSVDGSWFEKPIWQMKTVKLCKDDGFLENDLCDGVDYQIPSGSHFERTSPNHQRIHVVEEGDKLWRVHSGCESVAKMQRRNWFVLPPDQAFYYRQFNANYQPLPEWRADCQLSAQSMVNENPISLIYPRSNTQVYIPKDLANERSKVVFKAVHRNPNAQLFWHLDNTFLGTTQDFHQQAVWVNAGMHTVTLVDENGQEVSQRFEVLSDE</sequence>
<dbReference type="InterPro" id="IPR023346">
    <property type="entry name" value="Lysozyme-like_dom_sf"/>
</dbReference>
<keyword evidence="14" id="KW-1185">Reference proteome</keyword>
<evidence type="ECO:0000256" key="1">
    <source>
        <dbReference type="ARBA" id="ARBA00004752"/>
    </source>
</evidence>
<evidence type="ECO:0000313" key="13">
    <source>
        <dbReference type="EMBL" id="PWQ95743.1"/>
    </source>
</evidence>
<dbReference type="InterPro" id="IPR001711">
    <property type="entry name" value="PLipase_C_Pinositol-sp_Y"/>
</dbReference>
<dbReference type="InterPro" id="IPR001460">
    <property type="entry name" value="PCN-bd_Tpept"/>
</dbReference>
<keyword evidence="5" id="KW-0645">Protease</keyword>
<dbReference type="InterPro" id="IPR009647">
    <property type="entry name" value="PBP_C"/>
</dbReference>
<evidence type="ECO:0000256" key="7">
    <source>
        <dbReference type="ARBA" id="ARBA00022679"/>
    </source>
</evidence>
<dbReference type="Gene3D" id="3.40.710.10">
    <property type="entry name" value="DD-peptidase/beta-lactamase superfamily"/>
    <property type="match status" value="1"/>
</dbReference>
<feature type="domain" description="PI-PLC Y-box" evidence="12">
    <location>
        <begin position="684"/>
        <end position="704"/>
    </location>
</feature>
<comment type="catalytic activity">
    <reaction evidence="11">
        <text>[GlcNAc-(1-&gt;4)-Mur2Ac(oyl-L-Ala-gamma-D-Glu-L-Lys-D-Ala-D-Ala)](n)-di-trans,octa-cis-undecaprenyl diphosphate + beta-D-GlcNAc-(1-&gt;4)-Mur2Ac(oyl-L-Ala-gamma-D-Glu-L-Lys-D-Ala-D-Ala)-di-trans,octa-cis-undecaprenyl diphosphate = [GlcNAc-(1-&gt;4)-Mur2Ac(oyl-L-Ala-gamma-D-Glu-L-Lys-D-Ala-D-Ala)](n+1)-di-trans,octa-cis-undecaprenyl diphosphate + di-trans,octa-cis-undecaprenyl diphosphate + H(+)</text>
        <dbReference type="Rhea" id="RHEA:23708"/>
        <dbReference type="Rhea" id="RHEA-COMP:9602"/>
        <dbReference type="Rhea" id="RHEA-COMP:9603"/>
        <dbReference type="ChEBI" id="CHEBI:15378"/>
        <dbReference type="ChEBI" id="CHEBI:58405"/>
        <dbReference type="ChEBI" id="CHEBI:60033"/>
        <dbReference type="ChEBI" id="CHEBI:78435"/>
        <dbReference type="EC" id="2.4.99.28"/>
    </reaction>
</comment>
<keyword evidence="8" id="KW-0378">Hydrolase</keyword>
<gene>
    <name evidence="13" type="primary">pbpC</name>
    <name evidence="13" type="ORF">DKT75_11965</name>
</gene>
<evidence type="ECO:0000256" key="3">
    <source>
        <dbReference type="ARBA" id="ARBA00007739"/>
    </source>
</evidence>
<evidence type="ECO:0000256" key="6">
    <source>
        <dbReference type="ARBA" id="ARBA00022676"/>
    </source>
</evidence>
<reference evidence="13 14" key="1">
    <citation type="submission" date="2018-05" db="EMBL/GenBank/DDBJ databases">
        <title>Leucothrix arctica sp. nov., isolated from Arctic seawater.</title>
        <authorList>
            <person name="Choi A."/>
            <person name="Baek K."/>
        </authorList>
    </citation>
    <scope>NUCLEOTIDE SEQUENCE [LARGE SCALE GENOMIC DNA]</scope>
    <source>
        <strain evidence="13 14">IMCC9719</strain>
    </source>
</reference>
<dbReference type="AlphaFoldDB" id="A0A317CEI1"/>
<dbReference type="InterPro" id="IPR036950">
    <property type="entry name" value="PBP_transglycosylase"/>
</dbReference>
<keyword evidence="6" id="KW-0328">Glycosyltransferase</keyword>
<proteinExistence type="inferred from homology"/>
<evidence type="ECO:0000313" key="14">
    <source>
        <dbReference type="Proteomes" id="UP000245506"/>
    </source>
</evidence>
<evidence type="ECO:0000256" key="4">
    <source>
        <dbReference type="ARBA" id="ARBA00022645"/>
    </source>
</evidence>
<evidence type="ECO:0000256" key="11">
    <source>
        <dbReference type="ARBA" id="ARBA00049902"/>
    </source>
</evidence>
<protein>
    <recommendedName>
        <fullName evidence="10">peptidoglycan glycosyltransferase</fullName>
        <ecNumber evidence="10">2.4.99.28</ecNumber>
    </recommendedName>
</protein>
<dbReference type="GO" id="GO:0035556">
    <property type="term" value="P:intracellular signal transduction"/>
    <property type="evidence" value="ECO:0007669"/>
    <property type="project" value="InterPro"/>
</dbReference>
<evidence type="ECO:0000256" key="2">
    <source>
        <dbReference type="ARBA" id="ARBA00007090"/>
    </source>
</evidence>
<dbReference type="GO" id="GO:0008955">
    <property type="term" value="F:peptidoglycan glycosyltransferase activity"/>
    <property type="evidence" value="ECO:0007669"/>
    <property type="project" value="UniProtKB-EC"/>
</dbReference>
<dbReference type="PROSITE" id="PS50008">
    <property type="entry name" value="PIPLC_Y_DOMAIN"/>
    <property type="match status" value="1"/>
</dbReference>
<evidence type="ECO:0000256" key="9">
    <source>
        <dbReference type="ARBA" id="ARBA00023268"/>
    </source>
</evidence>
<comment type="similarity">
    <text evidence="2">In the C-terminal section; belongs to the transpeptidase family.</text>
</comment>
<dbReference type="InterPro" id="IPR012338">
    <property type="entry name" value="Beta-lactam/transpept-like"/>
</dbReference>
<evidence type="ECO:0000256" key="10">
    <source>
        <dbReference type="ARBA" id="ARBA00044770"/>
    </source>
</evidence>
<dbReference type="Gene3D" id="1.10.3810.10">
    <property type="entry name" value="Biosynthetic peptidoglycan transglycosylase-like"/>
    <property type="match status" value="1"/>
</dbReference>
<dbReference type="Proteomes" id="UP000245506">
    <property type="component" value="Unassembled WGS sequence"/>
</dbReference>
<evidence type="ECO:0000256" key="5">
    <source>
        <dbReference type="ARBA" id="ARBA00022670"/>
    </source>
</evidence>
<dbReference type="EMBL" id="QGKL01000032">
    <property type="protein sequence ID" value="PWQ95743.1"/>
    <property type="molecule type" value="Genomic_DNA"/>
</dbReference>
<comment type="similarity">
    <text evidence="3">In the N-terminal section; belongs to the glycosyltransferase 51 family.</text>
</comment>
<name>A0A317CEI1_9GAMM</name>
<dbReference type="GO" id="GO:0006508">
    <property type="term" value="P:proteolysis"/>
    <property type="evidence" value="ECO:0007669"/>
    <property type="project" value="UniProtKB-KW"/>
</dbReference>
<dbReference type="PANTHER" id="PTHR32282">
    <property type="entry name" value="BINDING PROTEIN TRANSPEPTIDASE, PUTATIVE-RELATED"/>
    <property type="match status" value="1"/>
</dbReference>
<dbReference type="OrthoDB" id="9766909at2"/>
<dbReference type="RefSeq" id="WP_109823671.1">
    <property type="nucleotide sequence ID" value="NZ_QGKL01000032.1"/>
</dbReference>
<dbReference type="Pfam" id="PF06832">
    <property type="entry name" value="BiPBP_C"/>
    <property type="match status" value="1"/>
</dbReference>
<dbReference type="GO" id="GO:0006629">
    <property type="term" value="P:lipid metabolic process"/>
    <property type="evidence" value="ECO:0007669"/>
    <property type="project" value="InterPro"/>
</dbReference>
<accession>A0A317CEI1</accession>
<comment type="caution">
    <text evidence="13">The sequence shown here is derived from an EMBL/GenBank/DDBJ whole genome shotgun (WGS) entry which is preliminary data.</text>
</comment>
<dbReference type="SUPFAM" id="SSF53955">
    <property type="entry name" value="Lysozyme-like"/>
    <property type="match status" value="1"/>
</dbReference>
<dbReference type="GO" id="GO:0008658">
    <property type="term" value="F:penicillin binding"/>
    <property type="evidence" value="ECO:0007669"/>
    <property type="project" value="InterPro"/>
</dbReference>